<name>A0A8H5FRL8_9AGAR</name>
<reference evidence="1 2" key="1">
    <citation type="journal article" date="2020" name="ISME J.">
        <title>Uncovering the hidden diversity of litter-decomposition mechanisms in mushroom-forming fungi.</title>
        <authorList>
            <person name="Floudas D."/>
            <person name="Bentzer J."/>
            <person name="Ahren D."/>
            <person name="Johansson T."/>
            <person name="Persson P."/>
            <person name="Tunlid A."/>
        </authorList>
    </citation>
    <scope>NUCLEOTIDE SEQUENCE [LARGE SCALE GENOMIC DNA]</scope>
    <source>
        <strain evidence="1 2">CBS 291.85</strain>
    </source>
</reference>
<gene>
    <name evidence="1" type="ORF">D9758_014388</name>
</gene>
<proteinExistence type="predicted"/>
<organism evidence="1 2">
    <name type="scientific">Tetrapyrgos nigripes</name>
    <dbReference type="NCBI Taxonomy" id="182062"/>
    <lineage>
        <taxon>Eukaryota</taxon>
        <taxon>Fungi</taxon>
        <taxon>Dikarya</taxon>
        <taxon>Basidiomycota</taxon>
        <taxon>Agaricomycotina</taxon>
        <taxon>Agaricomycetes</taxon>
        <taxon>Agaricomycetidae</taxon>
        <taxon>Agaricales</taxon>
        <taxon>Marasmiineae</taxon>
        <taxon>Marasmiaceae</taxon>
        <taxon>Tetrapyrgos</taxon>
    </lineage>
</organism>
<accession>A0A8H5FRL8</accession>
<dbReference type="AlphaFoldDB" id="A0A8H5FRL8"/>
<protein>
    <submittedName>
        <fullName evidence="1">Uncharacterized protein</fullName>
    </submittedName>
</protein>
<evidence type="ECO:0000313" key="1">
    <source>
        <dbReference type="EMBL" id="KAF5346227.1"/>
    </source>
</evidence>
<evidence type="ECO:0000313" key="2">
    <source>
        <dbReference type="Proteomes" id="UP000559256"/>
    </source>
</evidence>
<dbReference type="Proteomes" id="UP000559256">
    <property type="component" value="Unassembled WGS sequence"/>
</dbReference>
<sequence>MFHVQLILMNFSNSSGDDGQNAKKSQVSCLEMALTNRFAFTVNHFLDGRSGLLRGFRVEDLVLIRIGVVNGGLWGYEGVQTYGSFTDCLPTSPPAHFLKMITAVSCFHLSFKFSLAFTGR</sequence>
<comment type="caution">
    <text evidence="1">The sequence shown here is derived from an EMBL/GenBank/DDBJ whole genome shotgun (WGS) entry which is preliminary data.</text>
</comment>
<dbReference type="EMBL" id="JAACJM010000104">
    <property type="protein sequence ID" value="KAF5346227.1"/>
    <property type="molecule type" value="Genomic_DNA"/>
</dbReference>
<keyword evidence="2" id="KW-1185">Reference proteome</keyword>